<protein>
    <submittedName>
        <fullName evidence="1">Uncharacterized protein</fullName>
    </submittedName>
</protein>
<dbReference type="EMBL" id="BMMV01000005">
    <property type="protein sequence ID" value="GGJ86968.1"/>
    <property type="molecule type" value="Genomic_DNA"/>
</dbReference>
<dbReference type="Proteomes" id="UP000660265">
    <property type="component" value="Unassembled WGS sequence"/>
</dbReference>
<name>A0ABQ2E209_9ACTN</name>
<evidence type="ECO:0000313" key="2">
    <source>
        <dbReference type="Proteomes" id="UP000660265"/>
    </source>
</evidence>
<keyword evidence="2" id="KW-1185">Reference proteome</keyword>
<organism evidence="1 2">
    <name type="scientific">Streptomyces camponoticapitis</name>
    <dbReference type="NCBI Taxonomy" id="1616125"/>
    <lineage>
        <taxon>Bacteria</taxon>
        <taxon>Bacillati</taxon>
        <taxon>Actinomycetota</taxon>
        <taxon>Actinomycetes</taxon>
        <taxon>Kitasatosporales</taxon>
        <taxon>Streptomycetaceae</taxon>
        <taxon>Streptomyces</taxon>
    </lineage>
</organism>
<comment type="caution">
    <text evidence="1">The sequence shown here is derived from an EMBL/GenBank/DDBJ whole genome shotgun (WGS) entry which is preliminary data.</text>
</comment>
<gene>
    <name evidence="1" type="ORF">GCM10011583_18230</name>
</gene>
<sequence>MFGREKTDKECAQQAVAVVVVAGKAGSKEVMDNTMTTDEIQRAVRYLESGQTIHGK</sequence>
<dbReference type="RefSeq" id="WP_189106851.1">
    <property type="nucleotide sequence ID" value="NZ_BMMV01000005.1"/>
</dbReference>
<reference evidence="2" key="1">
    <citation type="journal article" date="2019" name="Int. J. Syst. Evol. Microbiol.">
        <title>The Global Catalogue of Microorganisms (GCM) 10K type strain sequencing project: providing services to taxonomists for standard genome sequencing and annotation.</title>
        <authorList>
            <consortium name="The Broad Institute Genomics Platform"/>
            <consortium name="The Broad Institute Genome Sequencing Center for Infectious Disease"/>
            <person name="Wu L."/>
            <person name="Ma J."/>
        </authorList>
    </citation>
    <scope>NUCLEOTIDE SEQUENCE [LARGE SCALE GENOMIC DNA]</scope>
    <source>
        <strain evidence="2">CGMCC 4.7275</strain>
    </source>
</reference>
<proteinExistence type="predicted"/>
<evidence type="ECO:0000313" key="1">
    <source>
        <dbReference type="EMBL" id="GGJ86968.1"/>
    </source>
</evidence>
<accession>A0ABQ2E209</accession>